<name>A0A0A8YLX9_ARUDO</name>
<proteinExistence type="predicted"/>
<dbReference type="EMBL" id="GBRH01270496">
    <property type="protein sequence ID" value="JAD27399.1"/>
    <property type="molecule type" value="Transcribed_RNA"/>
</dbReference>
<accession>A0A0A8YLX9</accession>
<dbReference type="AlphaFoldDB" id="A0A0A8YLX9"/>
<evidence type="ECO:0000313" key="1">
    <source>
        <dbReference type="EMBL" id="JAD27399.1"/>
    </source>
</evidence>
<reference evidence="1" key="2">
    <citation type="journal article" date="2015" name="Data Brief">
        <title>Shoot transcriptome of the giant reed, Arundo donax.</title>
        <authorList>
            <person name="Barrero R.A."/>
            <person name="Guerrero F.D."/>
            <person name="Moolhuijzen P."/>
            <person name="Goolsby J.A."/>
            <person name="Tidwell J."/>
            <person name="Bellgard S.E."/>
            <person name="Bellgard M.I."/>
        </authorList>
    </citation>
    <scope>NUCLEOTIDE SEQUENCE</scope>
    <source>
        <tissue evidence="1">Shoot tissue taken approximately 20 cm above the soil surface</tissue>
    </source>
</reference>
<sequence length="52" mass="6577">MTDWPEISRWRRSMRAAFLPTLEKTRPQWRFWARRRRFGSKERGREQGQVRK</sequence>
<reference evidence="1" key="1">
    <citation type="submission" date="2014-09" db="EMBL/GenBank/DDBJ databases">
        <authorList>
            <person name="Magalhaes I.L.F."/>
            <person name="Oliveira U."/>
            <person name="Santos F.R."/>
            <person name="Vidigal T.H.D.A."/>
            <person name="Brescovit A.D."/>
            <person name="Santos A.J."/>
        </authorList>
    </citation>
    <scope>NUCLEOTIDE SEQUENCE</scope>
    <source>
        <tissue evidence="1">Shoot tissue taken approximately 20 cm above the soil surface</tissue>
    </source>
</reference>
<protein>
    <submittedName>
        <fullName evidence="1">Uncharacterized protein</fullName>
    </submittedName>
</protein>
<organism evidence="1">
    <name type="scientific">Arundo donax</name>
    <name type="common">Giant reed</name>
    <name type="synonym">Donax arundinaceus</name>
    <dbReference type="NCBI Taxonomy" id="35708"/>
    <lineage>
        <taxon>Eukaryota</taxon>
        <taxon>Viridiplantae</taxon>
        <taxon>Streptophyta</taxon>
        <taxon>Embryophyta</taxon>
        <taxon>Tracheophyta</taxon>
        <taxon>Spermatophyta</taxon>
        <taxon>Magnoliopsida</taxon>
        <taxon>Liliopsida</taxon>
        <taxon>Poales</taxon>
        <taxon>Poaceae</taxon>
        <taxon>PACMAD clade</taxon>
        <taxon>Arundinoideae</taxon>
        <taxon>Arundineae</taxon>
        <taxon>Arundo</taxon>
    </lineage>
</organism>